<keyword evidence="3 6" id="KW-0418">Kinase</keyword>
<dbReference type="GO" id="GO:0016301">
    <property type="term" value="F:kinase activity"/>
    <property type="evidence" value="ECO:0007669"/>
    <property type="project" value="UniProtKB-KW"/>
</dbReference>
<dbReference type="Gene3D" id="3.30.420.40">
    <property type="match status" value="2"/>
</dbReference>
<comment type="similarity">
    <text evidence="1">Belongs to the FGGY kinase family.</text>
</comment>
<dbReference type="PANTHER" id="PTHR43095">
    <property type="entry name" value="SUGAR KINASE"/>
    <property type="match status" value="1"/>
</dbReference>
<evidence type="ECO:0000259" key="5">
    <source>
        <dbReference type="Pfam" id="PF02782"/>
    </source>
</evidence>
<evidence type="ECO:0000259" key="4">
    <source>
        <dbReference type="Pfam" id="PF00370"/>
    </source>
</evidence>
<dbReference type="Proteomes" id="UP000696294">
    <property type="component" value="Unassembled WGS sequence"/>
</dbReference>
<dbReference type="RefSeq" id="WP_168006959.1">
    <property type="nucleotide sequence ID" value="NZ_JAATEP010000002.1"/>
</dbReference>
<dbReference type="InterPro" id="IPR000577">
    <property type="entry name" value="Carb_kinase_FGGY"/>
</dbReference>
<comment type="caution">
    <text evidence="6">The sequence shown here is derived from an EMBL/GenBank/DDBJ whole genome shotgun (WGS) entry which is preliminary data.</text>
</comment>
<dbReference type="Pfam" id="PF00370">
    <property type="entry name" value="FGGY_N"/>
    <property type="match status" value="1"/>
</dbReference>
<dbReference type="InterPro" id="IPR018484">
    <property type="entry name" value="FGGY_N"/>
</dbReference>
<dbReference type="InterPro" id="IPR018485">
    <property type="entry name" value="FGGY_C"/>
</dbReference>
<dbReference type="PRINTS" id="PR00301">
    <property type="entry name" value="HEATSHOCK70"/>
</dbReference>
<dbReference type="InterPro" id="IPR050406">
    <property type="entry name" value="FGGY_Carb_Kinase"/>
</dbReference>
<sequence>MGSDDVTPQALTAGIDVGTTHVKVGCFDERGRCVAAVRQATPRDLPALVAAVTQGLEECAERAGRAPQAIGIAGMAETGVPLDAAGQPLTPLLWWNDPRGAAELAELGLDPKMLYARTGRWPDAKAPLAKWLWLRRHAPEVLRAMRWWASVPDAVAYALTGQLCTHATLAARTLGYSVEHADYDAELLALAGLSRERMPSVHAAVEPVGGVVARVRGVPPGTPVVVAGHDHAVGAWAAGVRRPGNVADSLGTAEAVLAPSAERPDPGAGLALGVTADPSLDGARTVLVGGLATSGAVMDWLLGLLAPVVAEGVAEPGGYAALPRLLAGVRLPTGIVVEPYLRGRAAPAPDRERRMTWAGIGAEHGVGDLLAAAIEGTCLHTRWILDELTALTGTAPGRVAVFGGQVRIPLWMRVKAAVSPVPVEVIRADDAVCAGAALVAGQVGGSLDDVPVLPREHVPPDPELQAAYLPLYDQFRTRSSQRQEHA</sequence>
<dbReference type="PIRSF" id="PIRSF000538">
    <property type="entry name" value="GlpK"/>
    <property type="match status" value="1"/>
</dbReference>
<dbReference type="CDD" id="cd07773">
    <property type="entry name" value="ASKHA_NBD_FGGY_FK"/>
    <property type="match status" value="1"/>
</dbReference>
<dbReference type="SUPFAM" id="SSF53067">
    <property type="entry name" value="Actin-like ATPase domain"/>
    <property type="match status" value="2"/>
</dbReference>
<dbReference type="Pfam" id="PF02782">
    <property type="entry name" value="FGGY_C"/>
    <property type="match status" value="1"/>
</dbReference>
<keyword evidence="2" id="KW-0808">Transferase</keyword>
<evidence type="ECO:0000313" key="6">
    <source>
        <dbReference type="EMBL" id="NJP88690.1"/>
    </source>
</evidence>
<proteinExistence type="inferred from homology"/>
<evidence type="ECO:0000313" key="7">
    <source>
        <dbReference type="Proteomes" id="UP000696294"/>
    </source>
</evidence>
<keyword evidence="7" id="KW-1185">Reference proteome</keyword>
<dbReference type="InterPro" id="IPR043129">
    <property type="entry name" value="ATPase_NBD"/>
</dbReference>
<reference evidence="6 7" key="1">
    <citation type="submission" date="2020-03" db="EMBL/GenBank/DDBJ databases">
        <title>WGS of actinomycetes isolated from Thailand.</title>
        <authorList>
            <person name="Thawai C."/>
        </authorList>
    </citation>
    <scope>NUCLEOTIDE SEQUENCE [LARGE SCALE GENOMIC DNA]</scope>
    <source>
        <strain evidence="6 7">FMUSA5-5</strain>
    </source>
</reference>
<dbReference type="EMBL" id="JAATEP010000002">
    <property type="protein sequence ID" value="NJP88690.1"/>
    <property type="molecule type" value="Genomic_DNA"/>
</dbReference>
<feature type="domain" description="Carbohydrate kinase FGGY N-terminal" evidence="4">
    <location>
        <begin position="13"/>
        <end position="235"/>
    </location>
</feature>
<organism evidence="6 7">
    <name type="scientific">Nonomuraea composti</name>
    <dbReference type="NCBI Taxonomy" id="2720023"/>
    <lineage>
        <taxon>Bacteria</taxon>
        <taxon>Bacillati</taxon>
        <taxon>Actinomycetota</taxon>
        <taxon>Actinomycetes</taxon>
        <taxon>Streptosporangiales</taxon>
        <taxon>Streptosporangiaceae</taxon>
        <taxon>Nonomuraea</taxon>
    </lineage>
</organism>
<evidence type="ECO:0000256" key="2">
    <source>
        <dbReference type="ARBA" id="ARBA00022679"/>
    </source>
</evidence>
<accession>A0ABX1ASS4</accession>
<gene>
    <name evidence="6" type="ORF">HCN51_04320</name>
</gene>
<name>A0ABX1ASS4_9ACTN</name>
<evidence type="ECO:0000256" key="1">
    <source>
        <dbReference type="ARBA" id="ARBA00009156"/>
    </source>
</evidence>
<evidence type="ECO:0000256" key="3">
    <source>
        <dbReference type="ARBA" id="ARBA00022777"/>
    </source>
</evidence>
<protein>
    <submittedName>
        <fullName evidence="6">Carbohydrate kinase</fullName>
    </submittedName>
</protein>
<feature type="domain" description="Carbohydrate kinase FGGY C-terminal" evidence="5">
    <location>
        <begin position="249"/>
        <end position="441"/>
    </location>
</feature>